<comment type="caution">
    <text evidence="1">The sequence shown here is derived from an EMBL/GenBank/DDBJ whole genome shotgun (WGS) entry which is preliminary data.</text>
</comment>
<evidence type="ECO:0000313" key="2">
    <source>
        <dbReference type="Proteomes" id="UP000186102"/>
    </source>
</evidence>
<proteinExistence type="predicted"/>
<dbReference type="EMBL" id="MLBF01000134">
    <property type="protein sequence ID" value="OLN25134.1"/>
    <property type="molecule type" value="Genomic_DNA"/>
</dbReference>
<reference evidence="1 2" key="1">
    <citation type="submission" date="2016-09" db="EMBL/GenBank/DDBJ databases">
        <title>Complete genome of Desulfosporosinus sp. OL.</title>
        <authorList>
            <person name="Mardanov A."/>
            <person name="Beletsky A."/>
            <person name="Panova A."/>
            <person name="Karnachuk O."/>
            <person name="Ravin N."/>
        </authorList>
    </citation>
    <scope>NUCLEOTIDE SEQUENCE [LARGE SCALE GENOMIC DNA]</scope>
    <source>
        <strain evidence="1 2">OL</strain>
    </source>
</reference>
<accession>A0A1Q8QCS9</accession>
<evidence type="ECO:0000313" key="1">
    <source>
        <dbReference type="EMBL" id="OLN25134.1"/>
    </source>
</evidence>
<organism evidence="1 2">
    <name type="scientific">Desulfosporosinus metallidurans</name>
    <dbReference type="NCBI Taxonomy" id="1888891"/>
    <lineage>
        <taxon>Bacteria</taxon>
        <taxon>Bacillati</taxon>
        <taxon>Bacillota</taxon>
        <taxon>Clostridia</taxon>
        <taxon>Eubacteriales</taxon>
        <taxon>Desulfitobacteriaceae</taxon>
        <taxon>Desulfosporosinus</taxon>
    </lineage>
</organism>
<protein>
    <submittedName>
        <fullName evidence="1">Uncharacterized protein</fullName>
    </submittedName>
</protein>
<sequence length="57" mass="5995">MDALVTAGTITQAQEDAITPKIGDFKRGSNNRFKTALDSLVKAGTITQAQEDAIQGS</sequence>
<dbReference type="Proteomes" id="UP000186102">
    <property type="component" value="Unassembled WGS sequence"/>
</dbReference>
<name>A0A1Q8QCS9_9FIRM</name>
<dbReference type="AlphaFoldDB" id="A0A1Q8QCS9"/>
<gene>
    <name evidence="1" type="ORF">DSOL_5368</name>
</gene>
<keyword evidence="2" id="KW-1185">Reference proteome</keyword>